<reference evidence="4 5" key="1">
    <citation type="submission" date="2021-10" db="EMBL/GenBank/DDBJ databases">
        <title>Collection of gut derived symbiotic bacterial strains cultured from healthy donors.</title>
        <authorList>
            <person name="Lin H."/>
            <person name="Littmann E."/>
            <person name="Kohout C."/>
            <person name="Pamer E.G."/>
        </authorList>
    </citation>
    <scope>NUCLEOTIDE SEQUENCE [LARGE SCALE GENOMIC DNA]</scope>
    <source>
        <strain evidence="4 5">DFI.1.165</strain>
    </source>
</reference>
<evidence type="ECO:0000259" key="2">
    <source>
        <dbReference type="PROSITE" id="PS50883"/>
    </source>
</evidence>
<dbReference type="Gene3D" id="3.20.20.450">
    <property type="entry name" value="EAL domain"/>
    <property type="match status" value="1"/>
</dbReference>
<dbReference type="InterPro" id="IPR050706">
    <property type="entry name" value="Cyclic-di-GMP_PDE-like"/>
</dbReference>
<comment type="caution">
    <text evidence="4">The sequence shown here is derived from an EMBL/GenBank/DDBJ whole genome shotgun (WGS) entry which is preliminary data.</text>
</comment>
<dbReference type="EMBL" id="JAJCIS010000006">
    <property type="protein sequence ID" value="MCB7387792.1"/>
    <property type="molecule type" value="Genomic_DNA"/>
</dbReference>
<keyword evidence="1" id="KW-0812">Transmembrane</keyword>
<protein>
    <submittedName>
        <fullName evidence="4">EAL domain-containing protein</fullName>
    </submittedName>
</protein>
<feature type="transmembrane region" description="Helical" evidence="1">
    <location>
        <begin position="20"/>
        <end position="43"/>
    </location>
</feature>
<dbReference type="SUPFAM" id="SSF141868">
    <property type="entry name" value="EAL domain-like"/>
    <property type="match status" value="1"/>
</dbReference>
<dbReference type="SMART" id="SM00052">
    <property type="entry name" value="EAL"/>
    <property type="match status" value="1"/>
</dbReference>
<dbReference type="Pfam" id="PF00563">
    <property type="entry name" value="EAL"/>
    <property type="match status" value="1"/>
</dbReference>
<sequence length="987" mass="112553">MTEKQKKTVKKKSIFKKILIPLMGLLILEILILVCSVFGQGIITELNNNEKAIINEKVESRKNYLENEMIGSWMNLTYTAELINDSTEKLLKSGAITMQTLDNGSDYAVPLLSEAAEPLLAMMRTNHVTGAFIILNTGDLSVDKINGQLKDKPGIYLRDSNPQAQPSYRNQDILIERAPIALVRQMGIATDTAWNPKFDFQDSGQSYYDFLYKPFQAAYENPEYSMEDCGYWSHVFNLFGEGKRAIAYSIPLKLSDGSVYGVLGIDITQDYLREFIPNEEIADSGTGAYILALEQEDGTLSDALVNGAAYTKEAEEGKKIKIDSSQYYAYSETLNLYNSNTPFSDEKWVLTGAAPLDSIMDFAKKVELALMAAVTVTIIIGLLGSFLISYKVQKPVSDLSKEIREKDPTKRIQLCQTGIEEIDQMTQAIEKLSLDVIDSGQKFTKIIEMASVRLAGFQIDRAERQLFKTENFFDIFGCPEADGIEMSIEDFDAKFKEFKHYFVEKDELADSYIYKIPDGRGSRFLKLKCRMTEDSCYGLVEDVTQSLLEKKVLQHERDHDPLTNLFNRRAFRREVQELFEERQEELKTAALIMIDLDNLKYINDTYGHDYGDKYIIKAALAFRYYLPAGAITARISGDEFNIFLYGYDSEKEIQTVIDTMKMGLDSMVLTLPGDILQKVQASGGIAWYPKDSTSFEVLLKYADYAMYMVKNSTKGEILSFDKEHYLSKNSLIQNKEALTRLIERRAVKYAFQPIVDARTGKVFAYEALMRPEMEEFKSVLDVLEIARYEGKLNQIEEMTWFEAMRAFVGHIKAGTIAEDAYIFFNSIPNQYLSMQAERTFADEYREYLGQIVVELTEEERIDREAWDEKRTHGRELRRKIALDDYGSGYNSEKMLITISPDYIKVDIAIVNGIHQSSDKRAIVEYIVNYAHERGKFIIAEGVETEEETEEVIRLGVDYLQGYYVAKPTFTPAGILPQALETIEKMKN</sequence>
<dbReference type="CDD" id="cd01949">
    <property type="entry name" value="GGDEF"/>
    <property type="match status" value="1"/>
</dbReference>
<evidence type="ECO:0000313" key="4">
    <source>
        <dbReference type="EMBL" id="MCB7387792.1"/>
    </source>
</evidence>
<evidence type="ECO:0000313" key="5">
    <source>
        <dbReference type="Proteomes" id="UP001299546"/>
    </source>
</evidence>
<keyword evidence="5" id="KW-1185">Reference proteome</keyword>
<organism evidence="4 5">
    <name type="scientific">Bariatricus massiliensis</name>
    <dbReference type="NCBI Taxonomy" id="1745713"/>
    <lineage>
        <taxon>Bacteria</taxon>
        <taxon>Bacillati</taxon>
        <taxon>Bacillota</taxon>
        <taxon>Clostridia</taxon>
        <taxon>Lachnospirales</taxon>
        <taxon>Lachnospiraceae</taxon>
        <taxon>Bariatricus</taxon>
    </lineage>
</organism>
<dbReference type="InterPro" id="IPR043128">
    <property type="entry name" value="Rev_trsase/Diguanyl_cyclase"/>
</dbReference>
<dbReference type="InterPro" id="IPR000160">
    <property type="entry name" value="GGDEF_dom"/>
</dbReference>
<dbReference type="InterPro" id="IPR001633">
    <property type="entry name" value="EAL_dom"/>
</dbReference>
<name>A0ABS8DHB2_9FIRM</name>
<dbReference type="RefSeq" id="WP_066735283.1">
    <property type="nucleotide sequence ID" value="NZ_JAJCIQ010000007.1"/>
</dbReference>
<accession>A0ABS8DHB2</accession>
<dbReference type="PANTHER" id="PTHR33121">
    <property type="entry name" value="CYCLIC DI-GMP PHOSPHODIESTERASE PDEF"/>
    <property type="match status" value="1"/>
</dbReference>
<dbReference type="InterPro" id="IPR029787">
    <property type="entry name" value="Nucleotide_cyclase"/>
</dbReference>
<dbReference type="PANTHER" id="PTHR33121:SF71">
    <property type="entry name" value="OXYGEN SENSOR PROTEIN DOSP"/>
    <property type="match status" value="1"/>
</dbReference>
<gene>
    <name evidence="4" type="ORF">LIZ65_10880</name>
</gene>
<dbReference type="Proteomes" id="UP001299546">
    <property type="component" value="Unassembled WGS sequence"/>
</dbReference>
<dbReference type="CDD" id="cd01948">
    <property type="entry name" value="EAL"/>
    <property type="match status" value="1"/>
</dbReference>
<evidence type="ECO:0000256" key="1">
    <source>
        <dbReference type="SAM" id="Phobius"/>
    </source>
</evidence>
<dbReference type="SUPFAM" id="SSF55073">
    <property type="entry name" value="Nucleotide cyclase"/>
    <property type="match status" value="1"/>
</dbReference>
<dbReference type="Pfam" id="PF00990">
    <property type="entry name" value="GGDEF"/>
    <property type="match status" value="1"/>
</dbReference>
<dbReference type="PROSITE" id="PS50883">
    <property type="entry name" value="EAL"/>
    <property type="match status" value="1"/>
</dbReference>
<dbReference type="SMART" id="SM00267">
    <property type="entry name" value="GGDEF"/>
    <property type="match status" value="1"/>
</dbReference>
<evidence type="ECO:0000259" key="3">
    <source>
        <dbReference type="PROSITE" id="PS50887"/>
    </source>
</evidence>
<feature type="domain" description="EAL" evidence="2">
    <location>
        <begin position="731"/>
        <end position="981"/>
    </location>
</feature>
<dbReference type="InterPro" id="IPR035919">
    <property type="entry name" value="EAL_sf"/>
</dbReference>
<dbReference type="Gene3D" id="3.30.70.270">
    <property type="match status" value="1"/>
</dbReference>
<feature type="domain" description="GGDEF" evidence="3">
    <location>
        <begin position="587"/>
        <end position="722"/>
    </location>
</feature>
<keyword evidence="1" id="KW-1133">Transmembrane helix</keyword>
<keyword evidence="1" id="KW-0472">Membrane</keyword>
<dbReference type="NCBIfam" id="TIGR00254">
    <property type="entry name" value="GGDEF"/>
    <property type="match status" value="1"/>
</dbReference>
<dbReference type="PROSITE" id="PS50887">
    <property type="entry name" value="GGDEF"/>
    <property type="match status" value="1"/>
</dbReference>
<proteinExistence type="predicted"/>